<evidence type="ECO:0000313" key="3">
    <source>
        <dbReference type="Proteomes" id="UP001562425"/>
    </source>
</evidence>
<comment type="caution">
    <text evidence="2">The sequence shown here is derived from an EMBL/GenBank/DDBJ whole genome shotgun (WGS) entry which is preliminary data.</text>
</comment>
<evidence type="ECO:0000256" key="1">
    <source>
        <dbReference type="SAM" id="MobiDB-lite"/>
    </source>
</evidence>
<feature type="compositionally biased region" description="Basic and acidic residues" evidence="1">
    <location>
        <begin position="60"/>
        <end position="71"/>
    </location>
</feature>
<dbReference type="EMBL" id="JBEHCU010008722">
    <property type="protein sequence ID" value="KAL1381247.1"/>
    <property type="molecule type" value="Genomic_DNA"/>
</dbReference>
<reference evidence="2 3" key="1">
    <citation type="submission" date="2024-05" db="EMBL/GenBank/DDBJ databases">
        <title>Culex pipiens pipiens assembly and annotation.</title>
        <authorList>
            <person name="Alout H."/>
            <person name="Durand T."/>
        </authorList>
    </citation>
    <scope>NUCLEOTIDE SEQUENCE [LARGE SCALE GENOMIC DNA]</scope>
    <source>
        <strain evidence="2">HA-2024</strain>
        <tissue evidence="2">Whole body</tissue>
    </source>
</reference>
<dbReference type="AlphaFoldDB" id="A0ABD1CXT1"/>
<dbReference type="Proteomes" id="UP001562425">
    <property type="component" value="Unassembled WGS sequence"/>
</dbReference>
<organism evidence="2 3">
    <name type="scientific">Culex pipiens pipiens</name>
    <name type="common">Northern house mosquito</name>
    <dbReference type="NCBI Taxonomy" id="38569"/>
    <lineage>
        <taxon>Eukaryota</taxon>
        <taxon>Metazoa</taxon>
        <taxon>Ecdysozoa</taxon>
        <taxon>Arthropoda</taxon>
        <taxon>Hexapoda</taxon>
        <taxon>Insecta</taxon>
        <taxon>Pterygota</taxon>
        <taxon>Neoptera</taxon>
        <taxon>Endopterygota</taxon>
        <taxon>Diptera</taxon>
        <taxon>Nematocera</taxon>
        <taxon>Culicoidea</taxon>
        <taxon>Culicidae</taxon>
        <taxon>Culicinae</taxon>
        <taxon>Culicini</taxon>
        <taxon>Culex</taxon>
        <taxon>Culex</taxon>
    </lineage>
</organism>
<feature type="region of interest" description="Disordered" evidence="1">
    <location>
        <begin position="54"/>
        <end position="77"/>
    </location>
</feature>
<evidence type="ECO:0000313" key="2">
    <source>
        <dbReference type="EMBL" id="KAL1381247.1"/>
    </source>
</evidence>
<name>A0ABD1CXT1_CULPP</name>
<gene>
    <name evidence="2" type="ORF">pipiens_013601</name>
</gene>
<proteinExistence type="predicted"/>
<accession>A0ABD1CXT1</accession>
<protein>
    <submittedName>
        <fullName evidence="2">Uncharacterized protein</fullName>
    </submittedName>
</protein>
<sequence length="156" mass="17854">MGGPSSGAEQLSTLTNNMIDEEDWIEDIHTHANQQRTERVPGFRLPEVPCAQTRRRKHLRIEDKQPGKSGEEDQNQLSESQIWLRKPLLIRQSCQLAVLLLQGDSTNDWRTKKFWMFRGGSICKPPLINFYTQGMPEKLLVDLDGFDYNKGNLSAA</sequence>
<keyword evidence="3" id="KW-1185">Reference proteome</keyword>